<dbReference type="Pfam" id="PF12867">
    <property type="entry name" value="DinB_2"/>
    <property type="match status" value="1"/>
</dbReference>
<dbReference type="EMBL" id="JAEPWM010000004">
    <property type="protein sequence ID" value="MBK6006763.1"/>
    <property type="molecule type" value="Genomic_DNA"/>
</dbReference>
<evidence type="ECO:0000256" key="3">
    <source>
        <dbReference type="ARBA" id="ARBA00037882"/>
    </source>
</evidence>
<dbReference type="InterPro" id="IPR016187">
    <property type="entry name" value="CTDL_fold"/>
</dbReference>
<dbReference type="InterPro" id="IPR042095">
    <property type="entry name" value="SUMF_sf"/>
</dbReference>
<dbReference type="PANTHER" id="PTHR23150:SF36">
    <property type="entry name" value="HERCYNINE OXYGENASE"/>
    <property type="match status" value="1"/>
</dbReference>
<evidence type="ECO:0000256" key="1">
    <source>
        <dbReference type="ARBA" id="ARBA00023002"/>
    </source>
</evidence>
<keyword evidence="1" id="KW-0560">Oxidoreductase</keyword>
<feature type="domain" description="Sulfatase-modifying factor enzyme-like" evidence="4">
    <location>
        <begin position="189"/>
        <end position="329"/>
    </location>
</feature>
<dbReference type="Gene3D" id="3.90.1580.10">
    <property type="entry name" value="paralog of FGE (formylglycine-generating enzyme)"/>
    <property type="match status" value="1"/>
</dbReference>
<dbReference type="Proteomes" id="UP000630528">
    <property type="component" value="Unassembled WGS sequence"/>
</dbReference>
<evidence type="ECO:0000256" key="2">
    <source>
        <dbReference type="ARBA" id="ARBA00023004"/>
    </source>
</evidence>
<evidence type="ECO:0000313" key="7">
    <source>
        <dbReference type="Proteomes" id="UP000630528"/>
    </source>
</evidence>
<dbReference type="PANTHER" id="PTHR23150">
    <property type="entry name" value="SULFATASE MODIFYING FACTOR 1, 2"/>
    <property type="match status" value="1"/>
</dbReference>
<gene>
    <name evidence="6" type="ORF">JJB11_11740</name>
</gene>
<dbReference type="InterPro" id="IPR051043">
    <property type="entry name" value="Sulfatase_Mod_Factor_Kinase"/>
</dbReference>
<reference evidence="6" key="1">
    <citation type="journal article" date="2012" name="J. Microbiol. Biotechnol.">
        <title>Ramlibacter ginsenosidimutans sp. nov., with ginsenoside-converting activity.</title>
        <authorList>
            <person name="Wang L."/>
            <person name="An D.S."/>
            <person name="Kim S.G."/>
            <person name="Jin F.X."/>
            <person name="Kim S.C."/>
            <person name="Lee S.T."/>
            <person name="Im W.T."/>
        </authorList>
    </citation>
    <scope>NUCLEOTIDE SEQUENCE</scope>
    <source>
        <strain evidence="6">KACC 17527</strain>
    </source>
</reference>
<proteinExistence type="predicted"/>
<dbReference type="InterPro" id="IPR005532">
    <property type="entry name" value="SUMF_dom"/>
</dbReference>
<evidence type="ECO:0000313" key="6">
    <source>
        <dbReference type="EMBL" id="MBK6006763.1"/>
    </source>
</evidence>
<comment type="pathway">
    <text evidence="3">Amino-acid biosynthesis; ergothioneine biosynthesis.</text>
</comment>
<reference evidence="6" key="2">
    <citation type="submission" date="2021-01" db="EMBL/GenBank/DDBJ databases">
        <authorList>
            <person name="Kang M."/>
        </authorList>
    </citation>
    <scope>NUCLEOTIDE SEQUENCE</scope>
    <source>
        <strain evidence="6">KACC 17527</strain>
    </source>
</reference>
<name>A0A934TSW8_9BURK</name>
<evidence type="ECO:0000259" key="4">
    <source>
        <dbReference type="Pfam" id="PF03781"/>
    </source>
</evidence>
<protein>
    <submittedName>
        <fullName evidence="6">SUMF1/EgtB/PvdO family nonheme iron enzyme</fullName>
    </submittedName>
</protein>
<organism evidence="6 7">
    <name type="scientific">Ramlibacter ginsenosidimutans</name>
    <dbReference type="NCBI Taxonomy" id="502333"/>
    <lineage>
        <taxon>Bacteria</taxon>
        <taxon>Pseudomonadati</taxon>
        <taxon>Pseudomonadota</taxon>
        <taxon>Betaproteobacteria</taxon>
        <taxon>Burkholderiales</taxon>
        <taxon>Comamonadaceae</taxon>
        <taxon>Ramlibacter</taxon>
    </lineage>
</organism>
<comment type="caution">
    <text evidence="6">The sequence shown here is derived from an EMBL/GenBank/DDBJ whole genome shotgun (WGS) entry which is preliminary data.</text>
</comment>
<dbReference type="InterPro" id="IPR024775">
    <property type="entry name" value="DinB-like"/>
</dbReference>
<dbReference type="AlphaFoldDB" id="A0A934TSW8"/>
<keyword evidence="7" id="KW-1185">Reference proteome</keyword>
<accession>A0A934TSW8</accession>
<dbReference type="SUPFAM" id="SSF56436">
    <property type="entry name" value="C-type lectin-like"/>
    <property type="match status" value="1"/>
</dbReference>
<sequence length="404" mass="45841">MRRATREQLSLALMDARNYTLQLLARFEHALGASLRVPVLPEIVPPLWLAGHVAWLAEYWIARNPQRALGPRCPADTVRLASVEPQADEWFDPRLVGHAERWSLALPEAEAVRAYLLDTVETTLELLERTPDEDEALYFFRMALFHEDLRGEELVTIAQTLGIPLGLELPPGMATRAPLALPATKWTLGWPDDHSFALDIERGHEAVQVPEFEIDAQPVTWAQYVEFIDDGGYDRQDLWQPRGWDWLQAEAQREGRRGPRHVEQIGIASGAVMQGFFGKPMRMGATQVAMHVSWWEADAWARWSGRRLPTEAEWEIAAVQAARRGWRWGEVREWTAGTLRPFAGFRQDAWAAHAELDAETMFGAARVLRGASFATRARLRHVRARAWALPGRDDGFFGFRTCAP</sequence>
<evidence type="ECO:0000259" key="5">
    <source>
        <dbReference type="Pfam" id="PF12867"/>
    </source>
</evidence>
<feature type="domain" description="DinB-like" evidence="5">
    <location>
        <begin position="44"/>
        <end position="134"/>
    </location>
</feature>
<dbReference type="Pfam" id="PF03781">
    <property type="entry name" value="FGE-sulfatase"/>
    <property type="match status" value="1"/>
</dbReference>
<keyword evidence="2" id="KW-0408">Iron</keyword>